<evidence type="ECO:0000256" key="1">
    <source>
        <dbReference type="SAM" id="MobiDB-lite"/>
    </source>
</evidence>
<gene>
    <name evidence="2" type="ORF">BN159_1998</name>
</gene>
<dbReference type="PATRIC" id="fig|1214101.3.peg.2030"/>
<dbReference type="AlphaFoldDB" id="K4QZP5"/>
<dbReference type="KEGG" id="sdv:BN159_1998"/>
<evidence type="ECO:0000313" key="2">
    <source>
        <dbReference type="EMBL" id="CCK26377.1"/>
    </source>
</evidence>
<organism evidence="2 3">
    <name type="scientific">Streptomyces davaonensis (strain DSM 101723 / JCM 4913 / KCC S-0913 / 768)</name>
    <dbReference type="NCBI Taxonomy" id="1214101"/>
    <lineage>
        <taxon>Bacteria</taxon>
        <taxon>Bacillati</taxon>
        <taxon>Actinomycetota</taxon>
        <taxon>Actinomycetes</taxon>
        <taxon>Kitasatosporales</taxon>
        <taxon>Streptomycetaceae</taxon>
        <taxon>Streptomyces</taxon>
    </lineage>
</organism>
<dbReference type="eggNOG" id="ENOG5033U43">
    <property type="taxonomic scope" value="Bacteria"/>
</dbReference>
<sequence length="441" mass="47390">MAVEQLPARVREFANYLNGLMARLDQGGGWCGVFWQRDPDGIRACLDGREVPPWDVVEALLQDLAAEYGPEAARAEAEGVRALHSSALVAYDSRPGGRDALGDRLDVMLREQRYAAERQTELGRSLSVAAGQDEADSIRYDLAWARDDHVRATARCAELRSRMAELDRRLMEPKTGAAPTEHARVPVQASAPEDGGTPKQRKRRRGSARFAGMAEEESAPVVVPPAVMPALPEQPAAGGRTPRGARFAGAAEAVEPAEPQVETVNGGDRLEVRGAVERLVRLRHEGRSGEAHALLAEITYSSPARYPLLAVELQRAGLGADWATLLWEAASLPADRLVAAADALVASGRGADAEQIMRQGVVRPADEIGRAVLGLAGQGRRREIGALLDAYVRVRTPEEAVRSVAADPPTLVPLLLEAARGVSEERAWDLVHALRVAGFAA</sequence>
<proteinExistence type="predicted"/>
<keyword evidence="3" id="KW-1185">Reference proteome</keyword>
<evidence type="ECO:0000313" key="3">
    <source>
        <dbReference type="Proteomes" id="UP000008043"/>
    </source>
</evidence>
<feature type="region of interest" description="Disordered" evidence="1">
    <location>
        <begin position="174"/>
        <end position="217"/>
    </location>
</feature>
<dbReference type="Proteomes" id="UP000008043">
    <property type="component" value="Chromosome"/>
</dbReference>
<name>K4QZP5_STRDJ</name>
<evidence type="ECO:0008006" key="4">
    <source>
        <dbReference type="Google" id="ProtNLM"/>
    </source>
</evidence>
<dbReference type="STRING" id="1214101.BN159_1998"/>
<dbReference type="EMBL" id="HE971709">
    <property type="protein sequence ID" value="CCK26377.1"/>
    <property type="molecule type" value="Genomic_DNA"/>
</dbReference>
<protein>
    <recommendedName>
        <fullName evidence="4">UL36 very large tegument protein</fullName>
    </recommendedName>
</protein>
<dbReference type="OrthoDB" id="4336488at2"/>
<dbReference type="HOGENOM" id="CLU_027276_0_0_11"/>
<accession>K4QZP5</accession>
<reference evidence="2 3" key="1">
    <citation type="journal article" date="2012" name="J. Bacteriol.">
        <title>Genome sequence of the bacterium Streptomyces davawensis JCM 4913 and heterologous production of the unique antibiotic roseoflavin.</title>
        <authorList>
            <person name="Jankowitsch F."/>
            <person name="Schwarz J."/>
            <person name="Ruckert C."/>
            <person name="Gust B."/>
            <person name="Szczepanowski R."/>
            <person name="Blom J."/>
            <person name="Pelzer S."/>
            <person name="Kalinowski J."/>
            <person name="Mack M."/>
        </authorList>
    </citation>
    <scope>NUCLEOTIDE SEQUENCE [LARGE SCALE GENOMIC DNA]</scope>
    <source>
        <strain evidence="3">DSM 101723 / JCM 4913 / KCC S-0913 / 768</strain>
    </source>
</reference>
<dbReference type="RefSeq" id="WP_015656771.1">
    <property type="nucleotide sequence ID" value="NC_020504.1"/>
</dbReference>